<evidence type="ECO:0000256" key="1">
    <source>
        <dbReference type="SAM" id="Phobius"/>
    </source>
</evidence>
<dbReference type="EMBL" id="JASPKZ010008876">
    <property type="protein sequence ID" value="KAJ9578469.1"/>
    <property type="molecule type" value="Genomic_DNA"/>
</dbReference>
<evidence type="ECO:0000313" key="2">
    <source>
        <dbReference type="EMBL" id="KAJ9578469.1"/>
    </source>
</evidence>
<keyword evidence="1" id="KW-0812">Transmembrane</keyword>
<dbReference type="Proteomes" id="UP001233999">
    <property type="component" value="Unassembled WGS sequence"/>
</dbReference>
<name>A0AAD7ZDC7_DIPPU</name>
<reference evidence="2" key="1">
    <citation type="journal article" date="2023" name="IScience">
        <title>Live-bearing cockroach genome reveals convergent evolutionary mechanisms linked to viviparity in insects and beyond.</title>
        <authorList>
            <person name="Fouks B."/>
            <person name="Harrison M.C."/>
            <person name="Mikhailova A.A."/>
            <person name="Marchal E."/>
            <person name="English S."/>
            <person name="Carruthers M."/>
            <person name="Jennings E.C."/>
            <person name="Chiamaka E.L."/>
            <person name="Frigard R.A."/>
            <person name="Pippel M."/>
            <person name="Attardo G.M."/>
            <person name="Benoit J.B."/>
            <person name="Bornberg-Bauer E."/>
            <person name="Tobe S.S."/>
        </authorList>
    </citation>
    <scope>NUCLEOTIDE SEQUENCE</scope>
    <source>
        <strain evidence="2">Stay&amp;Tobe</strain>
    </source>
</reference>
<organism evidence="2 3">
    <name type="scientific">Diploptera punctata</name>
    <name type="common">Pacific beetle cockroach</name>
    <dbReference type="NCBI Taxonomy" id="6984"/>
    <lineage>
        <taxon>Eukaryota</taxon>
        <taxon>Metazoa</taxon>
        <taxon>Ecdysozoa</taxon>
        <taxon>Arthropoda</taxon>
        <taxon>Hexapoda</taxon>
        <taxon>Insecta</taxon>
        <taxon>Pterygota</taxon>
        <taxon>Neoptera</taxon>
        <taxon>Polyneoptera</taxon>
        <taxon>Dictyoptera</taxon>
        <taxon>Blattodea</taxon>
        <taxon>Blaberoidea</taxon>
        <taxon>Blaberidae</taxon>
        <taxon>Diplopterinae</taxon>
        <taxon>Diploptera</taxon>
    </lineage>
</organism>
<keyword evidence="1" id="KW-1133">Transmembrane helix</keyword>
<comment type="caution">
    <text evidence="2">The sequence shown here is derived from an EMBL/GenBank/DDBJ whole genome shotgun (WGS) entry which is preliminary data.</text>
</comment>
<feature type="non-terminal residue" evidence="2">
    <location>
        <position position="1"/>
    </location>
</feature>
<reference evidence="2" key="2">
    <citation type="submission" date="2023-05" db="EMBL/GenBank/DDBJ databases">
        <authorList>
            <person name="Fouks B."/>
        </authorList>
    </citation>
    <scope>NUCLEOTIDE SEQUENCE</scope>
    <source>
        <strain evidence="2">Stay&amp;Tobe</strain>
        <tissue evidence="2">Testes</tissue>
    </source>
</reference>
<sequence length="78" mass="9193">LTILKINGLNVNLLSLARKIPVLWSLRSHIVTAYVIDIIKCIFILIYFGVHYLRLNCHSRKLLCRHKYNDINSRLLVY</sequence>
<feature type="non-terminal residue" evidence="2">
    <location>
        <position position="78"/>
    </location>
</feature>
<proteinExistence type="predicted"/>
<protein>
    <submittedName>
        <fullName evidence="2">Uncharacterized protein</fullName>
    </submittedName>
</protein>
<accession>A0AAD7ZDC7</accession>
<dbReference type="AlphaFoldDB" id="A0AAD7ZDC7"/>
<keyword evidence="1" id="KW-0472">Membrane</keyword>
<feature type="transmembrane region" description="Helical" evidence="1">
    <location>
        <begin position="31"/>
        <end position="53"/>
    </location>
</feature>
<evidence type="ECO:0000313" key="3">
    <source>
        <dbReference type="Proteomes" id="UP001233999"/>
    </source>
</evidence>
<keyword evidence="3" id="KW-1185">Reference proteome</keyword>
<gene>
    <name evidence="2" type="ORF">L9F63_005289</name>
</gene>